<evidence type="ECO:0000313" key="2">
    <source>
        <dbReference type="Proteomes" id="UP000517252"/>
    </source>
</evidence>
<gene>
    <name evidence="1" type="ORF">TASIC1_0012010100</name>
</gene>
<proteinExistence type="predicted"/>
<dbReference type="AlphaFoldDB" id="A0A6V8R7W6"/>
<sequence>MCESAKPTPASNLRGWFSGYRPAGHITHTAPKPYAAHAYKDKCSAWTRVSSTDTDNGPYLPAQYCLDGTPVARHDTQSPGIMMLGIMLTTSETALCAKKFQAEGWQEAAT</sequence>
<name>A0A6V8R7W6_TRIAP</name>
<evidence type="ECO:0000313" key="1">
    <source>
        <dbReference type="EMBL" id="GFP59098.1"/>
    </source>
</evidence>
<reference evidence="1 2" key="1">
    <citation type="submission" date="2020-07" db="EMBL/GenBank/DDBJ databases">
        <title>Trichoderma asperellum IC-1 whole genome shotgun sequence.</title>
        <authorList>
            <person name="Kanamasa S."/>
            <person name="Takahashi H."/>
        </authorList>
    </citation>
    <scope>NUCLEOTIDE SEQUENCE [LARGE SCALE GENOMIC DNA]</scope>
    <source>
        <strain evidence="1 2">IC-1</strain>
    </source>
</reference>
<protein>
    <submittedName>
        <fullName evidence="1">Uncharacterized protein</fullName>
    </submittedName>
</protein>
<organism evidence="1 2">
    <name type="scientific">Trichoderma asperellum</name>
    <name type="common">Filamentous fungus</name>
    <dbReference type="NCBI Taxonomy" id="101201"/>
    <lineage>
        <taxon>Eukaryota</taxon>
        <taxon>Fungi</taxon>
        <taxon>Dikarya</taxon>
        <taxon>Ascomycota</taxon>
        <taxon>Pezizomycotina</taxon>
        <taxon>Sordariomycetes</taxon>
        <taxon>Hypocreomycetidae</taxon>
        <taxon>Hypocreales</taxon>
        <taxon>Hypocreaceae</taxon>
        <taxon>Trichoderma</taxon>
    </lineage>
</organism>
<dbReference type="Proteomes" id="UP000517252">
    <property type="component" value="Unassembled WGS sequence"/>
</dbReference>
<dbReference type="EMBL" id="BLZH01000012">
    <property type="protein sequence ID" value="GFP59098.1"/>
    <property type="molecule type" value="Genomic_DNA"/>
</dbReference>
<comment type="caution">
    <text evidence="1">The sequence shown here is derived from an EMBL/GenBank/DDBJ whole genome shotgun (WGS) entry which is preliminary data.</text>
</comment>
<accession>A0A6V8R7W6</accession>